<dbReference type="Proteomes" id="UP000657931">
    <property type="component" value="Unassembled WGS sequence"/>
</dbReference>
<proteinExistence type="predicted"/>
<evidence type="ECO:0000313" key="2">
    <source>
        <dbReference type="Proteomes" id="UP000657931"/>
    </source>
</evidence>
<evidence type="ECO:0000313" key="1">
    <source>
        <dbReference type="EMBL" id="MBD7935921.1"/>
    </source>
</evidence>
<comment type="caution">
    <text evidence="1">The sequence shown here is derived from an EMBL/GenBank/DDBJ whole genome shotgun (WGS) entry which is preliminary data.</text>
</comment>
<protein>
    <submittedName>
        <fullName evidence="1">DUF4145 domain-containing protein</fullName>
    </submittedName>
</protein>
<dbReference type="RefSeq" id="WP_191810600.1">
    <property type="nucleotide sequence ID" value="NZ_JACSQT010000001.1"/>
</dbReference>
<gene>
    <name evidence="1" type="ORF">H9655_02675</name>
</gene>
<name>A0ABR8QK64_9BACI</name>
<keyword evidence="2" id="KW-1185">Reference proteome</keyword>
<organism evidence="1 2">
    <name type="scientific">Cytobacillus stercorigallinarum</name>
    <dbReference type="NCBI Taxonomy" id="2762240"/>
    <lineage>
        <taxon>Bacteria</taxon>
        <taxon>Bacillati</taxon>
        <taxon>Bacillota</taxon>
        <taxon>Bacilli</taxon>
        <taxon>Bacillales</taxon>
        <taxon>Bacillaceae</taxon>
        <taxon>Cytobacillus</taxon>
    </lineage>
</organism>
<sequence>MGKKEWLNNMRTITYERLDINDDEEEYEVVLDNFPESCPRCNTVQEPKFINAYKVNQSTIEAIFKCNKKVCGNLFLSKLTAVFGIYTLVNSYPKYPKQIEFNDEISQLSPLFVKIYNQANGAESLNLNHVAGMGYRKSLEFLIKDYLITHKKEDEDTIKKTFLSKCINNYLSDNIKQVAERATWLGNDETHYHRVWEDRDIEDLKKLINLSVYWISSEMETAKYIAEMDNRK</sequence>
<accession>A0ABR8QK64</accession>
<reference evidence="1 2" key="1">
    <citation type="submission" date="2020-08" db="EMBL/GenBank/DDBJ databases">
        <title>A Genomic Blueprint of the Chicken Gut Microbiome.</title>
        <authorList>
            <person name="Gilroy R."/>
            <person name="Ravi A."/>
            <person name="Getino M."/>
            <person name="Pursley I."/>
            <person name="Horton D.L."/>
            <person name="Alikhan N.-F."/>
            <person name="Baker D."/>
            <person name="Gharbi K."/>
            <person name="Hall N."/>
            <person name="Watson M."/>
            <person name="Adriaenssens E.M."/>
            <person name="Foster-Nyarko E."/>
            <person name="Jarju S."/>
            <person name="Secka A."/>
            <person name="Antonio M."/>
            <person name="Oren A."/>
            <person name="Chaudhuri R."/>
            <person name="La Ragione R.M."/>
            <person name="Hildebrand F."/>
            <person name="Pallen M.J."/>
        </authorList>
    </citation>
    <scope>NUCLEOTIDE SEQUENCE [LARGE SCALE GENOMIC DNA]</scope>
    <source>
        <strain evidence="1 2">Sa5YUA1</strain>
    </source>
</reference>
<dbReference type="EMBL" id="JACSQT010000001">
    <property type="protein sequence ID" value="MBD7935921.1"/>
    <property type="molecule type" value="Genomic_DNA"/>
</dbReference>